<dbReference type="GO" id="GO:0016746">
    <property type="term" value="F:acyltransferase activity"/>
    <property type="evidence" value="ECO:0007669"/>
    <property type="project" value="UniProtKB-KW"/>
</dbReference>
<dbReference type="InterPro" id="IPR043968">
    <property type="entry name" value="SGNH"/>
</dbReference>
<dbReference type="InterPro" id="IPR050879">
    <property type="entry name" value="Acyltransferase_3"/>
</dbReference>
<feature type="transmembrane region" description="Helical" evidence="1">
    <location>
        <begin position="238"/>
        <end position="254"/>
    </location>
</feature>
<dbReference type="PANTHER" id="PTHR23028">
    <property type="entry name" value="ACETYLTRANSFERASE"/>
    <property type="match status" value="1"/>
</dbReference>
<comment type="caution">
    <text evidence="4">The sequence shown here is derived from an EMBL/GenBank/DDBJ whole genome shotgun (WGS) entry which is preliminary data.</text>
</comment>
<feature type="transmembrane region" description="Helical" evidence="1">
    <location>
        <begin position="207"/>
        <end position="226"/>
    </location>
</feature>
<protein>
    <submittedName>
        <fullName evidence="4">Acyltransferase family protein</fullName>
        <ecNumber evidence="4">2.3.1.-</ecNumber>
    </submittedName>
</protein>
<keyword evidence="4" id="KW-0808">Transferase</keyword>
<evidence type="ECO:0000256" key="1">
    <source>
        <dbReference type="SAM" id="Phobius"/>
    </source>
</evidence>
<evidence type="ECO:0000259" key="2">
    <source>
        <dbReference type="Pfam" id="PF01757"/>
    </source>
</evidence>
<evidence type="ECO:0000313" key="4">
    <source>
        <dbReference type="EMBL" id="MDP2522038.1"/>
    </source>
</evidence>
<dbReference type="InterPro" id="IPR002656">
    <property type="entry name" value="Acyl_transf_3_dom"/>
</dbReference>
<dbReference type="EC" id="2.3.1.-" evidence="4"/>
<keyword evidence="4" id="KW-0012">Acyltransferase</keyword>
<keyword evidence="1" id="KW-0472">Membrane</keyword>
<dbReference type="Pfam" id="PF19040">
    <property type="entry name" value="SGNH"/>
    <property type="match status" value="1"/>
</dbReference>
<feature type="domain" description="SGNH" evidence="3">
    <location>
        <begin position="368"/>
        <end position="622"/>
    </location>
</feature>
<sequence length="632" mass="72828">MGVDIFFVISGYLITSIISNEIKNNTFSISNFYERRARRILPALSFVILCCLPFAYLWLLPSELKSFLKSIIAVNFFSSNILFWKEINYFSPAADLKPLLHTWSLAVEEQFYIFFPILLLLVKKAKIRTTFLLIFALSLASLILSNWASYNFPKPNFFLLPTRAWELGTGALLAIIKPPLKGNNYLSTLGFLMVSYSIFFFDYTIPFPSFWTLVPVLGTALIIRYASKDNFIGRLLSCRPFVFIGLISYSLYLWHQPVFAFARIRSMYTELTVYSYAMLIILSILLAIFSWYFIEKPFRSKYRFNKNKIFSLSAICILFLSLLSVISMQDLITKSIYSKDTIAMELWERDKNIDNDTCQSYQYRLIKPEDSCMHGNNKIIINLMGDSHAQSIASYLEDESEKFGASVRQLTYTGCMPIINYRKSRNYESCSKYNDLVYQFIANDSSSEIIILLARWTANIEGSRYDNQEGGIERGSAGYAIPAELTVSEYMNADNKLELITNTITKSIEQLLNEGKKVLLIYPIPETGWHIPFHLAREIKIGINRTQPLTTSYDNFKQRVYRTHKVLDAIGENENLIRLHPEYILCDTFIANRCITQLNNKPLYYDNNHLNSIGAKMLSEKITSTLKSSGWL</sequence>
<name>A0ABT9ESK0_9GAMM</name>
<keyword evidence="5" id="KW-1185">Reference proteome</keyword>
<accession>A0ABT9ESK0</accession>
<evidence type="ECO:0000313" key="5">
    <source>
        <dbReference type="Proteomes" id="UP001177341"/>
    </source>
</evidence>
<feature type="transmembrane region" description="Helical" evidence="1">
    <location>
        <begin position="103"/>
        <end position="122"/>
    </location>
</feature>
<evidence type="ECO:0000259" key="3">
    <source>
        <dbReference type="Pfam" id="PF19040"/>
    </source>
</evidence>
<organism evidence="4 5">
    <name type="scientific">Neptunomonas phycophila</name>
    <dbReference type="NCBI Taxonomy" id="1572645"/>
    <lineage>
        <taxon>Bacteria</taxon>
        <taxon>Pseudomonadati</taxon>
        <taxon>Pseudomonadota</taxon>
        <taxon>Gammaproteobacteria</taxon>
        <taxon>Oceanospirillales</taxon>
        <taxon>Oceanospirillaceae</taxon>
        <taxon>Neptunomonas</taxon>
    </lineage>
</organism>
<gene>
    <name evidence="4" type="ORF">Q8W30_05580</name>
</gene>
<feature type="transmembrane region" description="Helical" evidence="1">
    <location>
        <begin position="129"/>
        <end position="150"/>
    </location>
</feature>
<proteinExistence type="predicted"/>
<reference evidence="4" key="1">
    <citation type="submission" date="2023-07" db="EMBL/GenBank/DDBJ databases">
        <title>Genome content predicts the carbon catabolic preferences of heterotrophic bacteria.</title>
        <authorList>
            <person name="Gralka M."/>
        </authorList>
    </citation>
    <scope>NUCLEOTIDE SEQUENCE</scope>
    <source>
        <strain evidence="4">5G01</strain>
    </source>
</reference>
<feature type="transmembrane region" description="Helical" evidence="1">
    <location>
        <begin position="309"/>
        <end position="328"/>
    </location>
</feature>
<dbReference type="PANTHER" id="PTHR23028:SF53">
    <property type="entry name" value="ACYL_TRANSF_3 DOMAIN-CONTAINING PROTEIN"/>
    <property type="match status" value="1"/>
</dbReference>
<keyword evidence="1" id="KW-0812">Transmembrane</keyword>
<dbReference type="Proteomes" id="UP001177341">
    <property type="component" value="Unassembled WGS sequence"/>
</dbReference>
<dbReference type="Pfam" id="PF01757">
    <property type="entry name" value="Acyl_transf_3"/>
    <property type="match status" value="1"/>
</dbReference>
<feature type="transmembrane region" description="Helical" evidence="1">
    <location>
        <begin position="274"/>
        <end position="294"/>
    </location>
</feature>
<keyword evidence="1" id="KW-1133">Transmembrane helix</keyword>
<dbReference type="EMBL" id="JAUYVO010000003">
    <property type="protein sequence ID" value="MDP2522038.1"/>
    <property type="molecule type" value="Genomic_DNA"/>
</dbReference>
<feature type="transmembrane region" description="Helical" evidence="1">
    <location>
        <begin position="40"/>
        <end position="59"/>
    </location>
</feature>
<feature type="domain" description="Acyltransferase 3" evidence="2">
    <location>
        <begin position="2"/>
        <end position="289"/>
    </location>
</feature>